<dbReference type="SUPFAM" id="SSF51569">
    <property type="entry name" value="Aldolase"/>
    <property type="match status" value="1"/>
</dbReference>
<dbReference type="PIRSF" id="PIRSF036915">
    <property type="entry name" value="Trnald_Bac_Plnt"/>
    <property type="match status" value="1"/>
</dbReference>
<comment type="caution">
    <text evidence="12">The sequence shown here is derived from an EMBL/GenBank/DDBJ whole genome shotgun (WGS) entry which is preliminary data.</text>
</comment>
<keyword evidence="6 11" id="KW-0963">Cytoplasm</keyword>
<evidence type="ECO:0000256" key="3">
    <source>
        <dbReference type="ARBA" id="ARBA00004857"/>
    </source>
</evidence>
<evidence type="ECO:0000256" key="4">
    <source>
        <dbReference type="ARBA" id="ARBA00008426"/>
    </source>
</evidence>
<dbReference type="NCBIfam" id="TIGR00876">
    <property type="entry name" value="tal_mycobact"/>
    <property type="match status" value="1"/>
</dbReference>
<keyword evidence="9 11" id="KW-0704">Schiff base</keyword>
<evidence type="ECO:0000256" key="7">
    <source>
        <dbReference type="ARBA" id="ARBA00022679"/>
    </source>
</evidence>
<name>A0A956NBT5_UNCEI</name>
<evidence type="ECO:0000256" key="9">
    <source>
        <dbReference type="ARBA" id="ARBA00023270"/>
    </source>
</evidence>
<comment type="similarity">
    <text evidence="4 11">Belongs to the transaldolase family. Type 2 subfamily.</text>
</comment>
<dbReference type="CDD" id="cd00955">
    <property type="entry name" value="Transaldolase_like"/>
    <property type="match status" value="1"/>
</dbReference>
<feature type="active site" description="Schiff-base intermediate with substrate" evidence="11">
    <location>
        <position position="141"/>
    </location>
</feature>
<evidence type="ECO:0000256" key="6">
    <source>
        <dbReference type="ARBA" id="ARBA00022490"/>
    </source>
</evidence>
<accession>A0A956NBT5</accession>
<dbReference type="PANTHER" id="PTHR10683">
    <property type="entry name" value="TRANSALDOLASE"/>
    <property type="match status" value="1"/>
</dbReference>
<dbReference type="InterPro" id="IPR013785">
    <property type="entry name" value="Aldolase_TIM"/>
</dbReference>
<evidence type="ECO:0000256" key="2">
    <source>
        <dbReference type="ARBA" id="ARBA00004496"/>
    </source>
</evidence>
<evidence type="ECO:0000313" key="12">
    <source>
        <dbReference type="EMBL" id="MCA9756340.1"/>
    </source>
</evidence>
<organism evidence="12 13">
    <name type="scientific">Eiseniibacteriota bacterium</name>
    <dbReference type="NCBI Taxonomy" id="2212470"/>
    <lineage>
        <taxon>Bacteria</taxon>
        <taxon>Candidatus Eiseniibacteriota</taxon>
    </lineage>
</organism>
<keyword evidence="7 11" id="KW-0808">Transferase</keyword>
<dbReference type="Gene3D" id="3.20.20.70">
    <property type="entry name" value="Aldolase class I"/>
    <property type="match status" value="1"/>
</dbReference>
<dbReference type="GO" id="GO:0004801">
    <property type="term" value="F:transaldolase activity"/>
    <property type="evidence" value="ECO:0007669"/>
    <property type="project" value="UniProtKB-UniRule"/>
</dbReference>
<dbReference type="EC" id="2.2.1.2" evidence="5 11"/>
<sequence length="376" mass="40981">MAKNPAFALQEAGTAVWLDQLSREIIESGQLAAYIEDAAMSGVTSNPAIFHSAMTSGTAYDAQLEELAGSSRNTEQLYEELAVRDIQMACDVLRPVYDRTGGADGFVSLEVSPHLARDTEGTYAAAKRLHAWVDRANLMIKIPGTDEGLPAIRRCLEDGVPINVTLLFSIDAYEAVAKAYVEAIAARAEKGLSLDVGSVASFFVSRIDSLVDSKLEAAAEKADGSARDAILGLRGKAAVYNAKLAYQSYLRIFGSEDWKRLEGQGARVQRPLWASTSTKNPSYPDVLYVETLVGRHTVNTMPVQTLEATLDHGKIEKETVLREVEEARKFFETLEATGISFDQATTELLDEGIAKFDKPYDDLLAALESKRAKMTS</sequence>
<reference evidence="12" key="1">
    <citation type="submission" date="2020-04" db="EMBL/GenBank/DDBJ databases">
        <authorList>
            <person name="Zhang T."/>
        </authorList>
    </citation>
    <scope>NUCLEOTIDE SEQUENCE</scope>
    <source>
        <strain evidence="12">HKST-UBA02</strain>
    </source>
</reference>
<evidence type="ECO:0000256" key="8">
    <source>
        <dbReference type="ARBA" id="ARBA00023126"/>
    </source>
</evidence>
<protein>
    <recommendedName>
        <fullName evidence="5 11">Transaldolase</fullName>
        <ecNumber evidence="5 11">2.2.1.2</ecNumber>
    </recommendedName>
</protein>
<dbReference type="InterPro" id="IPR001585">
    <property type="entry name" value="TAL/FSA"/>
</dbReference>
<dbReference type="GO" id="GO:0006098">
    <property type="term" value="P:pentose-phosphate shunt"/>
    <property type="evidence" value="ECO:0007669"/>
    <property type="project" value="UniProtKB-UniRule"/>
</dbReference>
<dbReference type="PANTHER" id="PTHR10683:SF31">
    <property type="entry name" value="TRANSALDOLASE"/>
    <property type="match status" value="1"/>
</dbReference>
<proteinExistence type="inferred from homology"/>
<comment type="pathway">
    <text evidence="3 11">Carbohydrate degradation; pentose phosphate pathway; D-glyceraldehyde 3-phosphate and beta-D-fructose 6-phosphate from D-ribose 5-phosphate and D-xylulose 5-phosphate (non-oxidative stage): step 2/3.</text>
</comment>
<comment type="catalytic activity">
    <reaction evidence="10 11">
        <text>D-sedoheptulose 7-phosphate + D-glyceraldehyde 3-phosphate = D-erythrose 4-phosphate + beta-D-fructose 6-phosphate</text>
        <dbReference type="Rhea" id="RHEA:17053"/>
        <dbReference type="ChEBI" id="CHEBI:16897"/>
        <dbReference type="ChEBI" id="CHEBI:57483"/>
        <dbReference type="ChEBI" id="CHEBI:57634"/>
        <dbReference type="ChEBI" id="CHEBI:59776"/>
        <dbReference type="EC" id="2.2.1.2"/>
    </reaction>
</comment>
<evidence type="ECO:0000256" key="1">
    <source>
        <dbReference type="ARBA" id="ARBA00003518"/>
    </source>
</evidence>
<keyword evidence="8 11" id="KW-0570">Pentose shunt</keyword>
<evidence type="ECO:0000313" key="13">
    <source>
        <dbReference type="Proteomes" id="UP000739538"/>
    </source>
</evidence>
<dbReference type="GO" id="GO:0005975">
    <property type="term" value="P:carbohydrate metabolic process"/>
    <property type="evidence" value="ECO:0007669"/>
    <property type="project" value="InterPro"/>
</dbReference>
<comment type="function">
    <text evidence="1 11">Transaldolase is important for the balance of metabolites in the pentose-phosphate pathway.</text>
</comment>
<dbReference type="Proteomes" id="UP000739538">
    <property type="component" value="Unassembled WGS sequence"/>
</dbReference>
<gene>
    <name evidence="11 12" type="primary">tal</name>
    <name evidence="12" type="ORF">KDA27_11110</name>
</gene>
<reference evidence="12" key="2">
    <citation type="journal article" date="2021" name="Microbiome">
        <title>Successional dynamics and alternative stable states in a saline activated sludge microbial community over 9 years.</title>
        <authorList>
            <person name="Wang Y."/>
            <person name="Ye J."/>
            <person name="Ju F."/>
            <person name="Liu L."/>
            <person name="Boyd J.A."/>
            <person name="Deng Y."/>
            <person name="Parks D.H."/>
            <person name="Jiang X."/>
            <person name="Yin X."/>
            <person name="Woodcroft B.J."/>
            <person name="Tyson G.W."/>
            <person name="Hugenholtz P."/>
            <person name="Polz M.F."/>
            <person name="Zhang T."/>
        </authorList>
    </citation>
    <scope>NUCLEOTIDE SEQUENCE</scope>
    <source>
        <strain evidence="12">HKST-UBA02</strain>
    </source>
</reference>
<dbReference type="InterPro" id="IPR004732">
    <property type="entry name" value="Transaldolase_2"/>
</dbReference>
<dbReference type="InterPro" id="IPR018225">
    <property type="entry name" value="Transaldolase_AS"/>
</dbReference>
<dbReference type="NCBIfam" id="NF002881">
    <property type="entry name" value="PRK03343.1"/>
    <property type="match status" value="1"/>
</dbReference>
<evidence type="ECO:0000256" key="10">
    <source>
        <dbReference type="ARBA" id="ARBA00048810"/>
    </source>
</evidence>
<evidence type="ECO:0000256" key="11">
    <source>
        <dbReference type="HAMAP-Rule" id="MF_00493"/>
    </source>
</evidence>
<dbReference type="HAMAP" id="MF_00493">
    <property type="entry name" value="Transaldolase_2"/>
    <property type="match status" value="1"/>
</dbReference>
<evidence type="ECO:0000256" key="5">
    <source>
        <dbReference type="ARBA" id="ARBA00013151"/>
    </source>
</evidence>
<dbReference type="AlphaFoldDB" id="A0A956NBT5"/>
<comment type="subcellular location">
    <subcellularLocation>
        <location evidence="2 11">Cytoplasm</location>
    </subcellularLocation>
</comment>
<dbReference type="PROSITE" id="PS01054">
    <property type="entry name" value="TRANSALDOLASE_1"/>
    <property type="match status" value="1"/>
</dbReference>
<dbReference type="GO" id="GO:0005737">
    <property type="term" value="C:cytoplasm"/>
    <property type="evidence" value="ECO:0007669"/>
    <property type="project" value="UniProtKB-SubCell"/>
</dbReference>
<dbReference type="Pfam" id="PF00923">
    <property type="entry name" value="TAL_FSA"/>
    <property type="match status" value="1"/>
</dbReference>
<dbReference type="EMBL" id="JAGQHS010000049">
    <property type="protein sequence ID" value="MCA9756340.1"/>
    <property type="molecule type" value="Genomic_DNA"/>
</dbReference>